<organism evidence="1">
    <name type="scientific">mine drainage metagenome</name>
    <dbReference type="NCBI Taxonomy" id="410659"/>
    <lineage>
        <taxon>unclassified sequences</taxon>
        <taxon>metagenomes</taxon>
        <taxon>ecological metagenomes</taxon>
    </lineage>
</organism>
<evidence type="ECO:0000313" key="1">
    <source>
        <dbReference type="EMBL" id="OIQ79611.1"/>
    </source>
</evidence>
<reference evidence="1" key="1">
    <citation type="submission" date="2016-10" db="EMBL/GenBank/DDBJ databases">
        <title>Sequence of Gallionella enrichment culture.</title>
        <authorList>
            <person name="Poehlein A."/>
            <person name="Muehling M."/>
            <person name="Daniel R."/>
        </authorList>
    </citation>
    <scope>NUCLEOTIDE SEQUENCE</scope>
</reference>
<dbReference type="GO" id="GO:0009055">
    <property type="term" value="F:electron transfer activity"/>
    <property type="evidence" value="ECO:0007669"/>
    <property type="project" value="InterPro"/>
</dbReference>
<protein>
    <recommendedName>
        <fullName evidence="2">Sulfite:cytochrome c oxidoreductase subunit B</fullName>
    </recommendedName>
</protein>
<sequence>MNFRSITAAVVLALSSPACVFADESRVQLAAGSGGDAVSANCVMCHSLDYIQMNSPFLDEKGWTAEVHKMVKAYGAPIKEEDQTVIIAYLVKQYGKN</sequence>
<accession>A0A1J5QQ45</accession>
<comment type="caution">
    <text evidence="1">The sequence shown here is derived from an EMBL/GenBank/DDBJ whole genome shotgun (WGS) entry which is preliminary data.</text>
</comment>
<dbReference type="Gene3D" id="1.10.760.10">
    <property type="entry name" value="Cytochrome c-like domain"/>
    <property type="match status" value="1"/>
</dbReference>
<dbReference type="InterPro" id="IPR036909">
    <property type="entry name" value="Cyt_c-like_dom_sf"/>
</dbReference>
<evidence type="ECO:0008006" key="2">
    <source>
        <dbReference type="Google" id="ProtNLM"/>
    </source>
</evidence>
<name>A0A1J5QQ45_9ZZZZ</name>
<dbReference type="GO" id="GO:0020037">
    <property type="term" value="F:heme binding"/>
    <property type="evidence" value="ECO:0007669"/>
    <property type="project" value="InterPro"/>
</dbReference>
<dbReference type="SUPFAM" id="SSF46626">
    <property type="entry name" value="Cytochrome c"/>
    <property type="match status" value="1"/>
</dbReference>
<dbReference type="AlphaFoldDB" id="A0A1J5QQ45"/>
<gene>
    <name evidence="1" type="ORF">GALL_386460</name>
</gene>
<proteinExistence type="predicted"/>
<dbReference type="EMBL" id="MLJW01001186">
    <property type="protein sequence ID" value="OIQ79611.1"/>
    <property type="molecule type" value="Genomic_DNA"/>
</dbReference>